<evidence type="ECO:0000313" key="3">
    <source>
        <dbReference type="Proteomes" id="UP000324585"/>
    </source>
</evidence>
<dbReference type="PROSITE" id="PS51257">
    <property type="entry name" value="PROKAR_LIPOPROTEIN"/>
    <property type="match status" value="1"/>
</dbReference>
<evidence type="ECO:0000313" key="2">
    <source>
        <dbReference type="EMBL" id="KAA8496665.1"/>
    </source>
</evidence>
<accession>A0A5J4YZT2</accession>
<keyword evidence="1" id="KW-1133">Transmembrane helix</keyword>
<name>A0A5J4YZT2_PORPP</name>
<evidence type="ECO:0000256" key="1">
    <source>
        <dbReference type="SAM" id="Phobius"/>
    </source>
</evidence>
<sequence length="146" mass="16072">MSKGLAWIGNSASGASQGCRSQRAEICNATRLAGSRPWRENQGSRSVEVCVSTRRAHEDETNGAAPSRPPARAYVAARKMRLRYAYAGFAKRWLASLLPVLALCFVDLALALTVQSVCTLYSCVFLLFPGVGRAIDRTLRRLLRRK</sequence>
<feature type="transmembrane region" description="Helical" evidence="1">
    <location>
        <begin position="93"/>
        <end position="113"/>
    </location>
</feature>
<comment type="caution">
    <text evidence="2">The sequence shown here is derived from an EMBL/GenBank/DDBJ whole genome shotgun (WGS) entry which is preliminary data.</text>
</comment>
<feature type="transmembrane region" description="Helical" evidence="1">
    <location>
        <begin position="119"/>
        <end position="136"/>
    </location>
</feature>
<keyword evidence="1" id="KW-0812">Transmembrane</keyword>
<dbReference type="Proteomes" id="UP000324585">
    <property type="component" value="Unassembled WGS sequence"/>
</dbReference>
<dbReference type="AlphaFoldDB" id="A0A5J4YZT2"/>
<reference evidence="3" key="1">
    <citation type="journal article" date="2019" name="Nat. Commun.">
        <title>Expansion of phycobilisome linker gene families in mesophilic red algae.</title>
        <authorList>
            <person name="Lee J."/>
            <person name="Kim D."/>
            <person name="Bhattacharya D."/>
            <person name="Yoon H.S."/>
        </authorList>
    </citation>
    <scope>NUCLEOTIDE SEQUENCE [LARGE SCALE GENOMIC DNA]</scope>
    <source>
        <strain evidence="3">CCMP 1328</strain>
    </source>
</reference>
<gene>
    <name evidence="2" type="ORF">FVE85_0394</name>
</gene>
<organism evidence="2 3">
    <name type="scientific">Porphyridium purpureum</name>
    <name type="common">Red alga</name>
    <name type="synonym">Porphyridium cruentum</name>
    <dbReference type="NCBI Taxonomy" id="35688"/>
    <lineage>
        <taxon>Eukaryota</taxon>
        <taxon>Rhodophyta</taxon>
        <taxon>Bangiophyceae</taxon>
        <taxon>Porphyridiales</taxon>
        <taxon>Porphyridiaceae</taxon>
        <taxon>Porphyridium</taxon>
    </lineage>
</organism>
<keyword evidence="1" id="KW-0472">Membrane</keyword>
<proteinExistence type="predicted"/>
<protein>
    <submittedName>
        <fullName evidence="2">Uncharacterized protein</fullName>
    </submittedName>
</protein>
<dbReference type="EMBL" id="VRMN01000002">
    <property type="protein sequence ID" value="KAA8496665.1"/>
    <property type="molecule type" value="Genomic_DNA"/>
</dbReference>
<keyword evidence="3" id="KW-1185">Reference proteome</keyword>